<sequence length="916" mass="103549">MLKNHFLIPTFGFCFVTNGFNHKIATISTSLSPSSFLNALPFAGLTVFLILASLSRKEHWKLLSSLKTTVEGLVSTNNPNVWSRYGGLQRLHKDLNNILSNGLKNEQVYYKQRDYWPFVWCVRYISPHLASHVEQFSHLEPVRSSGMKVAGESYKAERWLLHSLQVHMLSAQLRPLLRHLEHTRKYYNDDAFLLSEPHVIAMFQCLEAVEQNNPKLLAQVDTVGVGLRSWPLSVISAHIVLTDPTCPASHLGDPWVCVASPEEHERRVTPPPGPTSVPCISFTECHSHQSPQPDPGDSGDGDYDDGPEYLAIGNLGSRRISRSSTHSSDQSEPKDRSQQQGSRALHAQRRSSFSEGQKGPGWGTRGHTRSFSDTGINKKPRSGKQMLTRSPLPKECGVFFSLCLYCDLADGSPSSGVSDGMFRKPSEGQSLISYLSEQDFGSCADLEKENAHFSISESLIAAIELMKYNLRHQEEGEEEGDSDSEIQQLKQKIRLRRQQIRRSRMLPSATSQRVLHSTDSGGSRRSSQESCHGLSDSGSAEEVEECELQGIQRVEVLKLLCICRSKSFLQSNSAESVAMGLLRQFEGMQLPAASELEWLVPEQDAPQKLLPIPDSLPISPDDGEHADIYKLRIRVRGNLEWAPPRPQIIFNIHPAPKRKIVVAKQNYRCAGCGTRIDPDYIKRLRYCEYLGRYFCQCCHENAQAVVPGRVLRKWDFSKYYISNFARDLLSKIAGDPLFNLSDINSGLYKKVKALEAVRVFRTQLCHMKNLFKTCRFAKEVLDKFDILPGHLTEDLHLFSLNDLNAVRNGNLVPRMKELLKLGTMHVAGCVLCQAKGFVCEFCGNEKDIIFPFQLHKCQRCEECHACYHRSCFRAGKDCPRCQRLAERRERMTRKNMEEQEDEACVLLEDLLKMSTF</sequence>
<dbReference type="PANTHER" id="PTHR45971:SF3">
    <property type="entry name" value="RUN DOMAIN BECLIN-1-INTERACTING AND CYSTEINE-RICH DOMAIN-CONTAINING PROTEIN"/>
    <property type="match status" value="1"/>
</dbReference>
<dbReference type="InterPro" id="IPR052428">
    <property type="entry name" value="Autophagy_HostDef_Reg"/>
</dbReference>
<dbReference type="Pfam" id="PF21054">
    <property type="entry name" value="RUBC_PIKBD"/>
    <property type="match status" value="1"/>
</dbReference>
<dbReference type="CDD" id="cd17686">
    <property type="entry name" value="RUN_RUBCN"/>
    <property type="match status" value="1"/>
</dbReference>
<evidence type="ECO:0000259" key="6">
    <source>
        <dbReference type="PROSITE" id="PS50826"/>
    </source>
</evidence>
<dbReference type="InterPro" id="IPR037213">
    <property type="entry name" value="Run_dom_sf"/>
</dbReference>
<dbReference type="InterPro" id="IPR004012">
    <property type="entry name" value="Run_dom"/>
</dbReference>
<gene>
    <name evidence="7" type="primary">rubcn</name>
</gene>
<feature type="domain" description="RUN" evidence="6">
    <location>
        <begin position="82"/>
        <end position="219"/>
    </location>
</feature>
<dbReference type="PANTHER" id="PTHR45971">
    <property type="entry name" value="PHOX (PX) DOMAIN-CONTAINING PROTEIN"/>
    <property type="match status" value="1"/>
</dbReference>
<dbReference type="InterPro" id="IPR025258">
    <property type="entry name" value="RH_dom"/>
</dbReference>
<evidence type="ECO:0000256" key="1">
    <source>
        <dbReference type="ARBA" id="ARBA00004603"/>
    </source>
</evidence>
<reference evidence="7" key="3">
    <citation type="submission" date="2025-09" db="UniProtKB">
        <authorList>
            <consortium name="Ensembl"/>
        </authorList>
    </citation>
    <scope>IDENTIFICATION</scope>
</reference>
<dbReference type="GO" id="GO:0045806">
    <property type="term" value="P:negative regulation of endocytosis"/>
    <property type="evidence" value="ECO:0007669"/>
    <property type="project" value="TreeGrafter"/>
</dbReference>
<dbReference type="InterPro" id="IPR048569">
    <property type="entry name" value="RUBC_PIKBD"/>
</dbReference>
<keyword evidence="8" id="KW-1185">Reference proteome</keyword>
<reference evidence="7" key="2">
    <citation type="submission" date="2025-08" db="UniProtKB">
        <authorList>
            <consortium name="Ensembl"/>
        </authorList>
    </citation>
    <scope>IDENTIFICATION</scope>
</reference>
<protein>
    <submittedName>
        <fullName evidence="7">Rubicon autophagy regulator</fullName>
    </submittedName>
</protein>
<feature type="region of interest" description="Disordered" evidence="5">
    <location>
        <begin position="504"/>
        <end position="539"/>
    </location>
</feature>
<keyword evidence="4" id="KW-0072">Autophagy</keyword>
<dbReference type="GO" id="GO:0006914">
    <property type="term" value="P:autophagy"/>
    <property type="evidence" value="ECO:0007669"/>
    <property type="project" value="UniProtKB-KW"/>
</dbReference>
<feature type="compositionally biased region" description="Polar residues" evidence="5">
    <location>
        <begin position="508"/>
        <end position="530"/>
    </location>
</feature>
<dbReference type="PROSITE" id="PS50826">
    <property type="entry name" value="RUN"/>
    <property type="match status" value="1"/>
</dbReference>
<dbReference type="Ensembl" id="ENSTRUT00000058792.1">
    <property type="protein sequence ID" value="ENSTRUP00000070811.1"/>
    <property type="gene ID" value="ENSTRUG00000017429.3"/>
</dbReference>
<dbReference type="GO" id="GO:1901981">
    <property type="term" value="F:phosphatidylinositol phosphate binding"/>
    <property type="evidence" value="ECO:0007669"/>
    <property type="project" value="TreeGrafter"/>
</dbReference>
<dbReference type="Pfam" id="PF13901">
    <property type="entry name" value="RH_dom"/>
    <property type="match status" value="1"/>
</dbReference>
<dbReference type="SMART" id="SM00593">
    <property type="entry name" value="RUN"/>
    <property type="match status" value="1"/>
</dbReference>
<keyword evidence="2" id="KW-0597">Phosphoprotein</keyword>
<dbReference type="GeneTree" id="ENSGT00940000165727"/>
<dbReference type="GO" id="GO:0005770">
    <property type="term" value="C:late endosome"/>
    <property type="evidence" value="ECO:0007669"/>
    <property type="project" value="UniProtKB-SubCell"/>
</dbReference>
<reference evidence="7 8" key="1">
    <citation type="journal article" date="2011" name="Genome Biol. Evol.">
        <title>Integration of the genetic map and genome assembly of fugu facilitates insights into distinct features of genome evolution in teleosts and mammals.</title>
        <authorList>
            <person name="Kai W."/>
            <person name="Kikuchi K."/>
            <person name="Tohari S."/>
            <person name="Chew A.K."/>
            <person name="Tay A."/>
            <person name="Fujiwara A."/>
            <person name="Hosoya S."/>
            <person name="Suetake H."/>
            <person name="Naruse K."/>
            <person name="Brenner S."/>
            <person name="Suzuki Y."/>
            <person name="Venkatesh B."/>
        </authorList>
    </citation>
    <scope>NUCLEOTIDE SEQUENCE [LARGE SCALE GENOMIC DNA]</scope>
</reference>
<dbReference type="Gene3D" id="1.20.58.900">
    <property type="match status" value="1"/>
</dbReference>
<name>A0A674NC74_TAKRU</name>
<dbReference type="Proteomes" id="UP000005226">
    <property type="component" value="Chromosome 20"/>
</dbReference>
<evidence type="ECO:0000313" key="7">
    <source>
        <dbReference type="Ensembl" id="ENSTRUP00000070811.1"/>
    </source>
</evidence>
<dbReference type="SUPFAM" id="SSF140741">
    <property type="entry name" value="RUN domain-like"/>
    <property type="match status" value="1"/>
</dbReference>
<dbReference type="AlphaFoldDB" id="A0A674NC74"/>
<proteinExistence type="predicted"/>
<feature type="compositionally biased region" description="Acidic residues" evidence="5">
    <location>
        <begin position="297"/>
        <end position="307"/>
    </location>
</feature>
<evidence type="ECO:0000256" key="4">
    <source>
        <dbReference type="ARBA" id="ARBA00023006"/>
    </source>
</evidence>
<evidence type="ECO:0000256" key="3">
    <source>
        <dbReference type="ARBA" id="ARBA00022753"/>
    </source>
</evidence>
<dbReference type="Pfam" id="PF02759">
    <property type="entry name" value="RUN"/>
    <property type="match status" value="1"/>
</dbReference>
<comment type="subcellular location">
    <subcellularLocation>
        <location evidence="1">Late endosome</location>
    </subcellularLocation>
</comment>
<feature type="region of interest" description="Disordered" evidence="5">
    <location>
        <begin position="265"/>
        <end position="388"/>
    </location>
</feature>
<accession>A0A674NC74</accession>
<keyword evidence="3" id="KW-0967">Endosome</keyword>
<evidence type="ECO:0000313" key="8">
    <source>
        <dbReference type="Proteomes" id="UP000005226"/>
    </source>
</evidence>
<dbReference type="GO" id="GO:1901097">
    <property type="term" value="P:negative regulation of autophagosome maturation"/>
    <property type="evidence" value="ECO:0007669"/>
    <property type="project" value="TreeGrafter"/>
</dbReference>
<evidence type="ECO:0000256" key="2">
    <source>
        <dbReference type="ARBA" id="ARBA00022553"/>
    </source>
</evidence>
<evidence type="ECO:0000256" key="5">
    <source>
        <dbReference type="SAM" id="MobiDB-lite"/>
    </source>
</evidence>
<organism evidence="7 8">
    <name type="scientific">Takifugu rubripes</name>
    <name type="common">Japanese pufferfish</name>
    <name type="synonym">Fugu rubripes</name>
    <dbReference type="NCBI Taxonomy" id="31033"/>
    <lineage>
        <taxon>Eukaryota</taxon>
        <taxon>Metazoa</taxon>
        <taxon>Chordata</taxon>
        <taxon>Craniata</taxon>
        <taxon>Vertebrata</taxon>
        <taxon>Euteleostomi</taxon>
        <taxon>Actinopterygii</taxon>
        <taxon>Neopterygii</taxon>
        <taxon>Teleostei</taxon>
        <taxon>Neoteleostei</taxon>
        <taxon>Acanthomorphata</taxon>
        <taxon>Eupercaria</taxon>
        <taxon>Tetraodontiformes</taxon>
        <taxon>Tetradontoidea</taxon>
        <taxon>Tetraodontidae</taxon>
        <taxon>Takifugu</taxon>
    </lineage>
</organism>
<dbReference type="SMART" id="SM01175">
    <property type="entry name" value="DUF4206"/>
    <property type="match status" value="1"/>
</dbReference>
<dbReference type="GO" id="GO:0005769">
    <property type="term" value="C:early endosome"/>
    <property type="evidence" value="ECO:0007669"/>
    <property type="project" value="TreeGrafter"/>
</dbReference>